<dbReference type="InterPro" id="IPR014710">
    <property type="entry name" value="RmlC-like_jellyroll"/>
</dbReference>
<dbReference type="PROSITE" id="PS51462">
    <property type="entry name" value="NUDIX"/>
    <property type="match status" value="1"/>
</dbReference>
<dbReference type="RefSeq" id="WP_212634923.1">
    <property type="nucleotide sequence ID" value="NZ_FOXD01000001.1"/>
</dbReference>
<evidence type="ECO:0000256" key="1">
    <source>
        <dbReference type="ARBA" id="ARBA00001946"/>
    </source>
</evidence>
<dbReference type="PRINTS" id="PR00502">
    <property type="entry name" value="NUDIXFAMILY"/>
</dbReference>
<keyword evidence="2 3" id="KW-0378">Hydrolase</keyword>
<dbReference type="CDD" id="cd02883">
    <property type="entry name" value="NUDIX_Hydrolase"/>
    <property type="match status" value="1"/>
</dbReference>
<dbReference type="PANTHER" id="PTHR43046:SF16">
    <property type="entry name" value="ADP-RIBOSE PYROPHOSPHATASE YJHB-RELATED"/>
    <property type="match status" value="1"/>
</dbReference>
<evidence type="ECO:0000313" key="6">
    <source>
        <dbReference type="Proteomes" id="UP000198892"/>
    </source>
</evidence>
<dbReference type="SUPFAM" id="SSF55811">
    <property type="entry name" value="Nudix"/>
    <property type="match status" value="1"/>
</dbReference>
<dbReference type="EMBL" id="FOXD01000001">
    <property type="protein sequence ID" value="SFO93999.1"/>
    <property type="molecule type" value="Genomic_DNA"/>
</dbReference>
<protein>
    <submittedName>
        <fullName evidence="5">ADP-ribose pyrophosphatase YjhB, NUDIX family</fullName>
    </submittedName>
</protein>
<dbReference type="InterPro" id="IPR000086">
    <property type="entry name" value="NUDIX_hydrolase_dom"/>
</dbReference>
<dbReference type="Pfam" id="PF00293">
    <property type="entry name" value="NUDIX"/>
    <property type="match status" value="1"/>
</dbReference>
<accession>A0A1I5L9F9</accession>
<dbReference type="InterPro" id="IPR015797">
    <property type="entry name" value="NUDIX_hydrolase-like_dom_sf"/>
</dbReference>
<feature type="domain" description="Nudix hydrolase" evidence="4">
    <location>
        <begin position="185"/>
        <end position="317"/>
    </location>
</feature>
<comment type="cofactor">
    <cofactor evidence="1">
        <name>Mg(2+)</name>
        <dbReference type="ChEBI" id="CHEBI:18420"/>
    </cofactor>
</comment>
<dbReference type="AlphaFoldDB" id="A0A1I5L9F9"/>
<evidence type="ECO:0000313" key="5">
    <source>
        <dbReference type="EMBL" id="SFO93999.1"/>
    </source>
</evidence>
<dbReference type="PROSITE" id="PS00893">
    <property type="entry name" value="NUDIX_BOX"/>
    <property type="match status" value="1"/>
</dbReference>
<evidence type="ECO:0000256" key="2">
    <source>
        <dbReference type="ARBA" id="ARBA00022801"/>
    </source>
</evidence>
<dbReference type="PANTHER" id="PTHR43046">
    <property type="entry name" value="GDP-MANNOSE MANNOSYL HYDROLASE"/>
    <property type="match status" value="1"/>
</dbReference>
<evidence type="ECO:0000256" key="3">
    <source>
        <dbReference type="RuleBase" id="RU003476"/>
    </source>
</evidence>
<dbReference type="GO" id="GO:0016787">
    <property type="term" value="F:hydrolase activity"/>
    <property type="evidence" value="ECO:0007669"/>
    <property type="project" value="UniProtKB-KW"/>
</dbReference>
<dbReference type="InterPro" id="IPR011051">
    <property type="entry name" value="RmlC_Cupin_sf"/>
</dbReference>
<dbReference type="InterPro" id="IPR020084">
    <property type="entry name" value="NUDIX_hydrolase_CS"/>
</dbReference>
<organism evidence="5 6">
    <name type="scientific">Salibacterium halotolerans</name>
    <dbReference type="NCBI Taxonomy" id="1884432"/>
    <lineage>
        <taxon>Bacteria</taxon>
        <taxon>Bacillati</taxon>
        <taxon>Bacillota</taxon>
        <taxon>Bacilli</taxon>
        <taxon>Bacillales</taxon>
        <taxon>Bacillaceae</taxon>
    </lineage>
</organism>
<proteinExistence type="inferred from homology"/>
<dbReference type="Gene3D" id="3.90.79.10">
    <property type="entry name" value="Nucleoside Triphosphate Pyrophosphohydrolase"/>
    <property type="match status" value="1"/>
</dbReference>
<name>A0A1I5L9F9_9BACI</name>
<dbReference type="Proteomes" id="UP000198892">
    <property type="component" value="Unassembled WGS sequence"/>
</dbReference>
<dbReference type="InterPro" id="IPR020476">
    <property type="entry name" value="Nudix_hydrolase"/>
</dbReference>
<sequence>MKKRNGREKKNNKKSRRLKLAFFIGWWIHYTMKRISDESIRQALTQTTRQYLAGDLKKPQTVPHFQEGTVEVGITSYDTPESEAPHYHTQAVEYMYLMHGMTQYIDLKTDEEYTFYAGDFFQITPGTVYAQRSRPGTELLFIKTPPGNDKVEVEEPDAVFTWRQASVETTRTDYFNDPEAPHPNSVKPAAAAAIVNEKEEILLVKRRDNEKWAMPGGTMEEGEDLAACVKREVREETGFEIEVTGFIGTYTDPGTVIAYSDGEVRREFLILYEARITGGQVQLDAESSDYVWVSLFDAATLPMTVSQKQRVEDVKSFRQHGIPAFH</sequence>
<dbReference type="SUPFAM" id="SSF51182">
    <property type="entry name" value="RmlC-like cupins"/>
    <property type="match status" value="1"/>
</dbReference>
<keyword evidence="6" id="KW-1185">Reference proteome</keyword>
<comment type="similarity">
    <text evidence="3">Belongs to the Nudix hydrolase family.</text>
</comment>
<evidence type="ECO:0000259" key="4">
    <source>
        <dbReference type="PROSITE" id="PS51462"/>
    </source>
</evidence>
<gene>
    <name evidence="5" type="ORF">SAMN05518683_101160</name>
</gene>
<reference evidence="6" key="1">
    <citation type="submission" date="2016-10" db="EMBL/GenBank/DDBJ databases">
        <authorList>
            <person name="Varghese N."/>
            <person name="Submissions S."/>
        </authorList>
    </citation>
    <scope>NUCLEOTIDE SEQUENCE [LARGE SCALE GENOMIC DNA]</scope>
    <source>
        <strain evidence="6">S7</strain>
    </source>
</reference>
<dbReference type="STRING" id="1884432.SAMN05518683_101160"/>
<dbReference type="Gene3D" id="2.60.120.10">
    <property type="entry name" value="Jelly Rolls"/>
    <property type="match status" value="1"/>
</dbReference>